<keyword evidence="1 5" id="KW-0597">Phosphoprotein</keyword>
<dbReference type="GO" id="GO:0003677">
    <property type="term" value="F:DNA binding"/>
    <property type="evidence" value="ECO:0007669"/>
    <property type="project" value="UniProtKB-KW"/>
</dbReference>
<keyword evidence="2" id="KW-0805">Transcription regulation</keyword>
<dbReference type="GO" id="GO:0006355">
    <property type="term" value="P:regulation of DNA-templated transcription"/>
    <property type="evidence" value="ECO:0007669"/>
    <property type="project" value="InterPro"/>
</dbReference>
<accession>A0AA44TJV5</accession>
<dbReference type="Pfam" id="PF00072">
    <property type="entry name" value="Response_reg"/>
    <property type="match status" value="1"/>
</dbReference>
<dbReference type="InterPro" id="IPR000792">
    <property type="entry name" value="Tscrpt_reg_LuxR_C"/>
</dbReference>
<evidence type="ECO:0000259" key="6">
    <source>
        <dbReference type="PROSITE" id="PS50043"/>
    </source>
</evidence>
<dbReference type="Gene3D" id="3.40.50.2300">
    <property type="match status" value="1"/>
</dbReference>
<dbReference type="CDD" id="cd17535">
    <property type="entry name" value="REC_NarL-like"/>
    <property type="match status" value="1"/>
</dbReference>
<dbReference type="PROSITE" id="PS50110">
    <property type="entry name" value="RESPONSE_REGULATORY"/>
    <property type="match status" value="1"/>
</dbReference>
<dbReference type="AlphaFoldDB" id="A0AA44TJV5"/>
<feature type="domain" description="HTH luxR-type" evidence="6">
    <location>
        <begin position="144"/>
        <end position="213"/>
    </location>
</feature>
<dbReference type="InterPro" id="IPR058245">
    <property type="entry name" value="NreC/VraR/RcsB-like_REC"/>
</dbReference>
<dbReference type="PANTHER" id="PTHR43214">
    <property type="entry name" value="TWO-COMPONENT RESPONSE REGULATOR"/>
    <property type="match status" value="1"/>
</dbReference>
<dbReference type="PANTHER" id="PTHR43214:SF24">
    <property type="entry name" value="TRANSCRIPTIONAL REGULATORY PROTEIN NARL-RELATED"/>
    <property type="match status" value="1"/>
</dbReference>
<dbReference type="SUPFAM" id="SSF46894">
    <property type="entry name" value="C-terminal effector domain of the bipartite response regulators"/>
    <property type="match status" value="1"/>
</dbReference>
<dbReference type="PRINTS" id="PR00038">
    <property type="entry name" value="HTHLUXR"/>
</dbReference>
<dbReference type="InterPro" id="IPR039420">
    <property type="entry name" value="WalR-like"/>
</dbReference>
<dbReference type="Gene3D" id="1.10.10.10">
    <property type="entry name" value="Winged helix-like DNA-binding domain superfamily/Winged helix DNA-binding domain"/>
    <property type="match status" value="1"/>
</dbReference>
<dbReference type="GO" id="GO:0000160">
    <property type="term" value="P:phosphorelay signal transduction system"/>
    <property type="evidence" value="ECO:0007669"/>
    <property type="project" value="InterPro"/>
</dbReference>
<dbReference type="PROSITE" id="PS50043">
    <property type="entry name" value="HTH_LUXR_2"/>
    <property type="match status" value="1"/>
</dbReference>
<evidence type="ECO:0000256" key="5">
    <source>
        <dbReference type="PROSITE-ProRule" id="PRU00169"/>
    </source>
</evidence>
<dbReference type="SMART" id="SM00448">
    <property type="entry name" value="REC"/>
    <property type="match status" value="1"/>
</dbReference>
<feature type="domain" description="Response regulatory" evidence="7">
    <location>
        <begin position="2"/>
        <end position="124"/>
    </location>
</feature>
<keyword evidence="3 8" id="KW-0238">DNA-binding</keyword>
<evidence type="ECO:0000256" key="1">
    <source>
        <dbReference type="ARBA" id="ARBA00022553"/>
    </source>
</evidence>
<dbReference type="InterPro" id="IPR036388">
    <property type="entry name" value="WH-like_DNA-bd_sf"/>
</dbReference>
<dbReference type="InterPro" id="IPR011006">
    <property type="entry name" value="CheY-like_superfamily"/>
</dbReference>
<dbReference type="EMBL" id="MVCE01000001">
    <property type="protein sequence ID" value="PGF36352.1"/>
    <property type="molecule type" value="Genomic_DNA"/>
</dbReference>
<feature type="modified residue" description="4-aspartylphosphate" evidence="5">
    <location>
        <position position="51"/>
    </location>
</feature>
<evidence type="ECO:0000256" key="3">
    <source>
        <dbReference type="ARBA" id="ARBA00023125"/>
    </source>
</evidence>
<dbReference type="CDD" id="cd06170">
    <property type="entry name" value="LuxR_C_like"/>
    <property type="match status" value="1"/>
</dbReference>
<keyword evidence="4" id="KW-0804">Transcription</keyword>
<organism evidence="8 9">
    <name type="scientific">Cutibacterium acnes</name>
    <name type="common">Propionibacterium acnes</name>
    <dbReference type="NCBI Taxonomy" id="1747"/>
    <lineage>
        <taxon>Bacteria</taxon>
        <taxon>Bacillati</taxon>
        <taxon>Actinomycetota</taxon>
        <taxon>Actinomycetes</taxon>
        <taxon>Propionibacteriales</taxon>
        <taxon>Propionibacteriaceae</taxon>
        <taxon>Cutibacterium</taxon>
    </lineage>
</organism>
<dbReference type="SMART" id="SM00421">
    <property type="entry name" value="HTH_LUXR"/>
    <property type="match status" value="1"/>
</dbReference>
<evidence type="ECO:0000256" key="2">
    <source>
        <dbReference type="ARBA" id="ARBA00023015"/>
    </source>
</evidence>
<dbReference type="Proteomes" id="UP000226191">
    <property type="component" value="Unassembled WGS sequence"/>
</dbReference>
<dbReference type="InterPro" id="IPR001789">
    <property type="entry name" value="Sig_transdc_resp-reg_receiver"/>
</dbReference>
<evidence type="ECO:0000313" key="8">
    <source>
        <dbReference type="EMBL" id="PGF36352.1"/>
    </source>
</evidence>
<protein>
    <submittedName>
        <fullName evidence="8">DNA-binding response regulator</fullName>
    </submittedName>
</protein>
<dbReference type="InterPro" id="IPR016032">
    <property type="entry name" value="Sig_transdc_resp-reg_C-effctor"/>
</dbReference>
<dbReference type="SUPFAM" id="SSF52172">
    <property type="entry name" value="CheY-like"/>
    <property type="match status" value="1"/>
</dbReference>
<comment type="caution">
    <text evidence="8">The sequence shown here is derived from an EMBL/GenBank/DDBJ whole genome shotgun (WGS) entry which is preliminary data.</text>
</comment>
<evidence type="ECO:0000259" key="7">
    <source>
        <dbReference type="PROSITE" id="PS50110"/>
    </source>
</evidence>
<sequence>MKVLLAEDSALLRAGLCQLLRAMGHHVVEVGDADTLLQAGRFSDIEAIVTDVRMPPRMADDGLAVVHELRRERLAEGRPVLPVIVLSQYVAAAYLDRLLDYGAFGYLLKERVSDVAEFSRALVDVVAGGTVVDPEVTRALVGAASDGLAMLTDRERDVLELMAQGLSNSQIGERLFLSRSGVSKHVANVFIKLGFDPTDDNRRVRAVLVWLRREGIHRAPSKLLEPR</sequence>
<reference evidence="8 9" key="1">
    <citation type="submission" date="2017-02" db="EMBL/GenBank/DDBJ databases">
        <title>Prevalence of linear plasmids in Cutibacterium acnes isolates obtained from cancerous prostatic tissue.</title>
        <authorList>
            <person name="Davidsson S."/>
            <person name="Bruggemann H."/>
        </authorList>
    </citation>
    <scope>NUCLEOTIDE SEQUENCE [LARGE SCALE GENOMIC DNA]</scope>
    <source>
        <strain evidence="8 9">11-78</strain>
    </source>
</reference>
<evidence type="ECO:0000256" key="4">
    <source>
        <dbReference type="ARBA" id="ARBA00023163"/>
    </source>
</evidence>
<gene>
    <name evidence="8" type="ORF">B1B09_01590</name>
</gene>
<proteinExistence type="predicted"/>
<evidence type="ECO:0000313" key="9">
    <source>
        <dbReference type="Proteomes" id="UP000226191"/>
    </source>
</evidence>
<dbReference type="Pfam" id="PF00196">
    <property type="entry name" value="GerE"/>
    <property type="match status" value="1"/>
</dbReference>
<name>A0AA44TJV5_CUTAC</name>